<dbReference type="STRING" id="679936.Sulac_0737"/>
<reference evidence="11 12" key="2">
    <citation type="journal article" date="2012" name="Stand. Genomic Sci.">
        <title>Complete genome sequence of the moderately thermophilic mineral-sulfide-oxidizing firmicute Sulfobacillus acidophilus type strain (NAL(T)).</title>
        <authorList>
            <person name="Anderson I."/>
            <person name="Chertkov O."/>
            <person name="Chen A."/>
            <person name="Saunders E."/>
            <person name="Lapidus A."/>
            <person name="Nolan M."/>
            <person name="Lucas S."/>
            <person name="Hammon N."/>
            <person name="Deshpande S."/>
            <person name="Cheng J.F."/>
            <person name="Han C."/>
            <person name="Tapia R."/>
            <person name="Goodwin L.A."/>
            <person name="Pitluck S."/>
            <person name="Liolios K."/>
            <person name="Pagani I."/>
            <person name="Ivanova N."/>
            <person name="Mikhailova N."/>
            <person name="Pati A."/>
            <person name="Palaniappan K."/>
            <person name="Land M."/>
            <person name="Pan C."/>
            <person name="Rohde M."/>
            <person name="Pukall R."/>
            <person name="Goker M."/>
            <person name="Detter J.C."/>
            <person name="Woyke T."/>
            <person name="Bristow J."/>
            <person name="Eisen J.A."/>
            <person name="Markowitz V."/>
            <person name="Hugenholtz P."/>
            <person name="Kyrpides N.C."/>
            <person name="Klenk H.P."/>
            <person name="Mavromatis K."/>
        </authorList>
    </citation>
    <scope>NUCLEOTIDE SEQUENCE [LARGE SCALE GENOMIC DNA]</scope>
    <source>
        <strain evidence="12">ATCC 700253 / DSM 10332 / NAL</strain>
    </source>
</reference>
<dbReference type="EMBL" id="CP003179">
    <property type="protein sequence ID" value="AEW04244.1"/>
    <property type="molecule type" value="Genomic_DNA"/>
</dbReference>
<sequence length="287" mass="29994">MKSAEVTLERWSRWQGAVFGGLALLFIMGGMWLVVLLGLGAAPFLSIPGLNALLSAYWQPLAGHFGILPMVVGSVLVTLLALGLAIPFALGVAVSVQFGLAARFRAPAIDGLTVLTAVPSVVFGWWGLDLVVPTIRQVFGGPGFSVLAAGIVLATMLIPTLGLLFRMALAAVPTAWVEGSLALGATEDQTLWHIIFRCQVGALGRAVMMAVARAMGETMAVQMVIGGQPLWPHSLTAPGATLTTTLLTDMAVFPPGVAGHAAIDALALALLVLMGLWVYFSERWGGI</sequence>
<keyword evidence="5" id="KW-0592">Phosphate transport</keyword>
<gene>
    <name evidence="11" type="ordered locus">Sulac_0737</name>
</gene>
<dbReference type="InterPro" id="IPR051124">
    <property type="entry name" value="Phosphate_Transport_Permease"/>
</dbReference>
<feature type="domain" description="ABC transmembrane type-1" evidence="10">
    <location>
        <begin position="71"/>
        <end position="279"/>
    </location>
</feature>
<evidence type="ECO:0000256" key="1">
    <source>
        <dbReference type="ARBA" id="ARBA00004651"/>
    </source>
</evidence>
<dbReference type="SUPFAM" id="SSF161098">
    <property type="entry name" value="MetI-like"/>
    <property type="match status" value="1"/>
</dbReference>
<dbReference type="Gene3D" id="1.10.3720.10">
    <property type="entry name" value="MetI-like"/>
    <property type="match status" value="1"/>
</dbReference>
<evidence type="ECO:0000256" key="5">
    <source>
        <dbReference type="ARBA" id="ARBA00022592"/>
    </source>
</evidence>
<evidence type="ECO:0000256" key="3">
    <source>
        <dbReference type="ARBA" id="ARBA00022448"/>
    </source>
</evidence>
<accession>G8U0M2</accession>
<feature type="transmembrane region" description="Helical" evidence="9">
    <location>
        <begin position="146"/>
        <end position="165"/>
    </location>
</feature>
<comment type="similarity">
    <text evidence="2">Belongs to the binding-protein-dependent transport system permease family. CysTW subfamily.</text>
</comment>
<evidence type="ECO:0000256" key="7">
    <source>
        <dbReference type="ARBA" id="ARBA00022989"/>
    </source>
</evidence>
<evidence type="ECO:0000256" key="9">
    <source>
        <dbReference type="RuleBase" id="RU363032"/>
    </source>
</evidence>
<dbReference type="KEGG" id="sap:Sulac_0737"/>
<dbReference type="InterPro" id="IPR000515">
    <property type="entry name" value="MetI-like"/>
</dbReference>
<evidence type="ECO:0000259" key="10">
    <source>
        <dbReference type="PROSITE" id="PS50928"/>
    </source>
</evidence>
<feature type="transmembrane region" description="Helical" evidence="9">
    <location>
        <begin position="67"/>
        <end position="96"/>
    </location>
</feature>
<name>G8U0M2_SULAD</name>
<keyword evidence="8 9" id="KW-0472">Membrane</keyword>
<evidence type="ECO:0000313" key="11">
    <source>
        <dbReference type="EMBL" id="AEW04244.1"/>
    </source>
</evidence>
<dbReference type="Proteomes" id="UP000005439">
    <property type="component" value="Chromosome"/>
</dbReference>
<dbReference type="CDD" id="cd06261">
    <property type="entry name" value="TM_PBP2"/>
    <property type="match status" value="1"/>
</dbReference>
<keyword evidence="7 9" id="KW-1133">Transmembrane helix</keyword>
<dbReference type="PROSITE" id="PS50928">
    <property type="entry name" value="ABC_TM1"/>
    <property type="match status" value="1"/>
</dbReference>
<evidence type="ECO:0000256" key="2">
    <source>
        <dbReference type="ARBA" id="ARBA00007069"/>
    </source>
</evidence>
<protein>
    <submittedName>
        <fullName evidence="11">Phosphate ABC transporter membrane protein 1, PhoT family</fullName>
    </submittedName>
</protein>
<dbReference type="AlphaFoldDB" id="G8U0M2"/>
<evidence type="ECO:0000313" key="12">
    <source>
        <dbReference type="Proteomes" id="UP000005439"/>
    </source>
</evidence>
<dbReference type="Pfam" id="PF00528">
    <property type="entry name" value="BPD_transp_1"/>
    <property type="match status" value="1"/>
</dbReference>
<evidence type="ECO:0000256" key="6">
    <source>
        <dbReference type="ARBA" id="ARBA00022692"/>
    </source>
</evidence>
<evidence type="ECO:0000256" key="4">
    <source>
        <dbReference type="ARBA" id="ARBA00022475"/>
    </source>
</evidence>
<reference evidence="12" key="1">
    <citation type="submission" date="2011-12" db="EMBL/GenBank/DDBJ databases">
        <title>The complete genome of chromosome of Sulfobacillus acidophilus DSM 10332.</title>
        <authorList>
            <person name="Lucas S."/>
            <person name="Han J."/>
            <person name="Lapidus A."/>
            <person name="Bruce D."/>
            <person name="Goodwin L."/>
            <person name="Pitluck S."/>
            <person name="Peters L."/>
            <person name="Kyrpides N."/>
            <person name="Mavromatis K."/>
            <person name="Ivanova N."/>
            <person name="Mikhailova N."/>
            <person name="Chertkov O."/>
            <person name="Saunders E."/>
            <person name="Detter J.C."/>
            <person name="Tapia R."/>
            <person name="Han C."/>
            <person name="Land M."/>
            <person name="Hauser L."/>
            <person name="Markowitz V."/>
            <person name="Cheng J.-F."/>
            <person name="Hugenholtz P."/>
            <person name="Woyke T."/>
            <person name="Wu D."/>
            <person name="Pukall R."/>
            <person name="Gehrich-Schroeter G."/>
            <person name="Schneider S."/>
            <person name="Klenk H.-P."/>
            <person name="Eisen J.A."/>
        </authorList>
    </citation>
    <scope>NUCLEOTIDE SEQUENCE [LARGE SCALE GENOMIC DNA]</scope>
    <source>
        <strain evidence="12">ATCC 700253 / DSM 10332 / NAL</strain>
    </source>
</reference>
<comment type="subcellular location">
    <subcellularLocation>
        <location evidence="1 9">Cell membrane</location>
        <topology evidence="1 9">Multi-pass membrane protein</topology>
    </subcellularLocation>
</comment>
<dbReference type="GO" id="GO:0055085">
    <property type="term" value="P:transmembrane transport"/>
    <property type="evidence" value="ECO:0007669"/>
    <property type="project" value="InterPro"/>
</dbReference>
<dbReference type="PANTHER" id="PTHR30425:SF1">
    <property type="entry name" value="PHOSPHATE TRANSPORT SYSTEM PERMEASE PROTEIN PSTC"/>
    <property type="match status" value="1"/>
</dbReference>
<evidence type="ECO:0000256" key="8">
    <source>
        <dbReference type="ARBA" id="ARBA00023136"/>
    </source>
</evidence>
<keyword evidence="6 9" id="KW-0812">Transmembrane</keyword>
<dbReference type="InterPro" id="IPR035906">
    <property type="entry name" value="MetI-like_sf"/>
</dbReference>
<keyword evidence="4" id="KW-1003">Cell membrane</keyword>
<dbReference type="HOGENOM" id="CLU_033621_1_0_9"/>
<dbReference type="PATRIC" id="fig|679936.5.peg.785"/>
<proteinExistence type="inferred from homology"/>
<feature type="transmembrane region" description="Helical" evidence="9">
    <location>
        <begin position="21"/>
        <end position="47"/>
    </location>
</feature>
<keyword evidence="3 9" id="KW-0813">Transport</keyword>
<keyword evidence="12" id="KW-1185">Reference proteome</keyword>
<dbReference type="GO" id="GO:0005886">
    <property type="term" value="C:plasma membrane"/>
    <property type="evidence" value="ECO:0007669"/>
    <property type="project" value="UniProtKB-SubCell"/>
</dbReference>
<organism evidence="11 12">
    <name type="scientific">Sulfobacillus acidophilus (strain ATCC 700253 / DSM 10332 / NAL)</name>
    <dbReference type="NCBI Taxonomy" id="679936"/>
    <lineage>
        <taxon>Bacteria</taxon>
        <taxon>Bacillati</taxon>
        <taxon>Bacillota</taxon>
        <taxon>Clostridia</taxon>
        <taxon>Eubacteriales</taxon>
        <taxon>Clostridiales Family XVII. Incertae Sedis</taxon>
        <taxon>Sulfobacillus</taxon>
    </lineage>
</organism>
<dbReference type="PANTHER" id="PTHR30425">
    <property type="entry name" value="PHOSPHATE TRANSPORT SYSTEM PERMEASE PROTEIN PST"/>
    <property type="match status" value="1"/>
</dbReference>
<feature type="transmembrane region" description="Helical" evidence="9">
    <location>
        <begin position="108"/>
        <end position="126"/>
    </location>
</feature>
<dbReference type="GO" id="GO:0006817">
    <property type="term" value="P:phosphate ion transport"/>
    <property type="evidence" value="ECO:0007669"/>
    <property type="project" value="UniProtKB-KW"/>
</dbReference>
<feature type="transmembrane region" description="Helical" evidence="9">
    <location>
        <begin position="257"/>
        <end position="280"/>
    </location>
</feature>